<keyword evidence="1" id="KW-0596">Phosphopantetheine</keyword>
<dbReference type="EMBL" id="ML738334">
    <property type="protein sequence ID" value="KAE8312380.1"/>
    <property type="molecule type" value="Genomic_DNA"/>
</dbReference>
<dbReference type="NCBIfam" id="TIGR01746">
    <property type="entry name" value="Thioester-redct"/>
    <property type="match status" value="1"/>
</dbReference>
<gene>
    <name evidence="5" type="ORF">BDV41DRAFT_577796</name>
</gene>
<dbReference type="Pfam" id="PF00550">
    <property type="entry name" value="PP-binding"/>
    <property type="match status" value="1"/>
</dbReference>
<evidence type="ECO:0000259" key="4">
    <source>
        <dbReference type="PROSITE" id="PS50075"/>
    </source>
</evidence>
<dbReference type="CDD" id="cd05930">
    <property type="entry name" value="A_NRPS"/>
    <property type="match status" value="1"/>
</dbReference>
<feature type="domain" description="Carrier" evidence="4">
    <location>
        <begin position="537"/>
        <end position="614"/>
    </location>
</feature>
<evidence type="ECO:0000256" key="3">
    <source>
        <dbReference type="ARBA" id="ARBA00029454"/>
    </source>
</evidence>
<dbReference type="AlphaFoldDB" id="A0A5N6VZ18"/>
<dbReference type="InterPro" id="IPR036291">
    <property type="entry name" value="NAD(P)-bd_dom_sf"/>
</dbReference>
<dbReference type="PROSITE" id="PS50075">
    <property type="entry name" value="CARRIER"/>
    <property type="match status" value="1"/>
</dbReference>
<reference evidence="6" key="1">
    <citation type="submission" date="2019-04" db="EMBL/GenBank/DDBJ databases">
        <title>Friends and foes A comparative genomics studyof 23 Aspergillus species from section Flavi.</title>
        <authorList>
            <consortium name="DOE Joint Genome Institute"/>
            <person name="Kjaerbolling I."/>
            <person name="Vesth T."/>
            <person name="Frisvad J.C."/>
            <person name="Nybo J.L."/>
            <person name="Theobald S."/>
            <person name="Kildgaard S."/>
            <person name="Isbrandt T."/>
            <person name="Kuo A."/>
            <person name="Sato A."/>
            <person name="Lyhne E.K."/>
            <person name="Kogle M.E."/>
            <person name="Wiebenga A."/>
            <person name="Kun R.S."/>
            <person name="Lubbers R.J."/>
            <person name="Makela M.R."/>
            <person name="Barry K."/>
            <person name="Chovatia M."/>
            <person name="Clum A."/>
            <person name="Daum C."/>
            <person name="Haridas S."/>
            <person name="He G."/>
            <person name="LaButti K."/>
            <person name="Lipzen A."/>
            <person name="Mondo S."/>
            <person name="Riley R."/>
            <person name="Salamov A."/>
            <person name="Simmons B.A."/>
            <person name="Magnuson J.K."/>
            <person name="Henrissat B."/>
            <person name="Mortensen U.H."/>
            <person name="Larsen T.O."/>
            <person name="Devries R.P."/>
            <person name="Grigoriev I.V."/>
            <person name="Machida M."/>
            <person name="Baker S.E."/>
            <person name="Andersen M.R."/>
        </authorList>
    </citation>
    <scope>NUCLEOTIDE SEQUENCE [LARGE SCALE GENOMIC DNA]</scope>
    <source>
        <strain evidence="6">CBS 130015</strain>
    </source>
</reference>
<dbReference type="SUPFAM" id="SSF51735">
    <property type="entry name" value="NAD(P)-binding Rossmann-fold domains"/>
    <property type="match status" value="1"/>
</dbReference>
<dbReference type="Gene3D" id="3.40.50.12780">
    <property type="entry name" value="N-terminal domain of ligase-like"/>
    <property type="match status" value="1"/>
</dbReference>
<evidence type="ECO:0000313" key="5">
    <source>
        <dbReference type="EMBL" id="KAE8312380.1"/>
    </source>
</evidence>
<accession>A0A5N6VZ18</accession>
<organism evidence="5 6">
    <name type="scientific">Aspergillus transmontanensis</name>
    <dbReference type="NCBI Taxonomy" id="1034304"/>
    <lineage>
        <taxon>Eukaryota</taxon>
        <taxon>Fungi</taxon>
        <taxon>Dikarya</taxon>
        <taxon>Ascomycota</taxon>
        <taxon>Pezizomycotina</taxon>
        <taxon>Eurotiomycetes</taxon>
        <taxon>Eurotiomycetidae</taxon>
        <taxon>Eurotiales</taxon>
        <taxon>Aspergillaceae</taxon>
        <taxon>Aspergillus</taxon>
        <taxon>Aspergillus subgen. Circumdati</taxon>
    </lineage>
</organism>
<dbReference type="InterPro" id="IPR042099">
    <property type="entry name" value="ANL_N_sf"/>
</dbReference>
<dbReference type="InterPro" id="IPR045851">
    <property type="entry name" value="AMP-bd_C_sf"/>
</dbReference>
<dbReference type="PANTHER" id="PTHR44845:SF6">
    <property type="entry name" value="BETA-ALANINE-ACTIVATING ENZYME"/>
    <property type="match status" value="1"/>
</dbReference>
<dbReference type="Gene3D" id="3.40.50.720">
    <property type="entry name" value="NAD(P)-binding Rossmann-like Domain"/>
    <property type="match status" value="1"/>
</dbReference>
<dbReference type="CDD" id="cd05235">
    <property type="entry name" value="SDR_e1"/>
    <property type="match status" value="1"/>
</dbReference>
<dbReference type="Gene3D" id="1.10.1200.10">
    <property type="entry name" value="ACP-like"/>
    <property type="match status" value="1"/>
</dbReference>
<dbReference type="InterPro" id="IPR009081">
    <property type="entry name" value="PP-bd_ACP"/>
</dbReference>
<keyword evidence="2" id="KW-0597">Phosphoprotein</keyword>
<proteinExistence type="inferred from homology"/>
<dbReference type="Proteomes" id="UP000325433">
    <property type="component" value="Unassembled WGS sequence"/>
</dbReference>
<name>A0A5N6VZ18_9EURO</name>
<comment type="similarity">
    <text evidence="3">Belongs to the NRP synthetase family.</text>
</comment>
<sequence>MPSTYISPQEEYQLAVERNEGLCELFYEQVQRQCSSLAVVDGSSSLTYDEVHKHACRVAKRLSLASLAIEEPVGIIVNHGLNDVLAQMGTLYAGGTCAPMDPKLPDQQIRNRLEKLQTRFVLVDGPNQARDLPFTQILLDDMFIPDTTICESWEEDRYPVATDLSHRTHIIHTSGTTSEPKGVQIAARSILQVVFHAPFEPVNAKDVVAHVNKSSFDVALFDIWAPLLRGARIAVLNTPVLLDLSLMAKHIDQLGITVMATTTALLNLAASTFPRAFAKLRLCFIGGEAANVAAIQTIFKEGPPAMLVNAYGPTECCIFCLTHPITPKDLQAGSVSIGIPIGQTTAYIANEAGEESDEGELWIGGAGVSPGYVNQPEKNAESFITVENTATSPNGTLRFYRTGDLVRRRPDGQIDYIGRSDHQVKIRGFRVELGAIESSLLKTGYFSEVVAMKVELPQAGAGSLLAAYATPADPDSPPETASVIKDLRSVLPDYMIPQLELISKMPLNSHCKVDRKYLAALFCQRWKDQQQDVLPRSLSKDTRSILAGLWASLLANPMPSYQDEDDFFALGGTSLQASLLISQIRRACSCEISLLALYDNSTLGALADIIDRCPKDGSFETVRNETDIWVADSMLADDIPTPVGPPVNWQSDIEGRVFFTGATGFVGAFMLADLLRMPNVHQIGCLVRAKNAEVGMKRLESALAKYGLWEERFRYKLLAFPGLLEEPYLGLGQARFNQLANWASVVFHLGARVNYTQPYSLHRPANTLGTVNVIRFACAGRNKPVHYVSSISCFGPTGFVTGSTSVDEDEALLPHLKALPYDHGYAQSQWVAEQLLRRLMGRGFPIAVYRPGFITGHSQTGACNPEDFFSRLILACVEIGCYPQLPNQRKEFVSVDYVNSAILHIAGDPANLGHAFHIVPPTKDDNIDMDASMELLNENTDSRIECVPYSEWIDRLSSRTPKSLQPLLPMLAEKVQDGLTRWELYENMPQYQTKNTMRALQDYPGGLEFRPLDSSLMEKYVNHLRSHSSWVI</sequence>
<dbReference type="PANTHER" id="PTHR44845">
    <property type="entry name" value="CARRIER DOMAIN-CONTAINING PROTEIN"/>
    <property type="match status" value="1"/>
</dbReference>
<evidence type="ECO:0000256" key="1">
    <source>
        <dbReference type="ARBA" id="ARBA00022450"/>
    </source>
</evidence>
<dbReference type="InterPro" id="IPR000873">
    <property type="entry name" value="AMP-dep_synth/lig_dom"/>
</dbReference>
<dbReference type="Pfam" id="PF00501">
    <property type="entry name" value="AMP-binding"/>
    <property type="match status" value="1"/>
</dbReference>
<dbReference type="SUPFAM" id="SSF47336">
    <property type="entry name" value="ACP-like"/>
    <property type="match status" value="1"/>
</dbReference>
<dbReference type="Gene3D" id="3.30.300.30">
    <property type="match status" value="1"/>
</dbReference>
<dbReference type="InterPro" id="IPR020845">
    <property type="entry name" value="AMP-binding_CS"/>
</dbReference>
<evidence type="ECO:0000313" key="6">
    <source>
        <dbReference type="Proteomes" id="UP000325433"/>
    </source>
</evidence>
<dbReference type="InterPro" id="IPR010080">
    <property type="entry name" value="Thioester_reductase-like_dom"/>
</dbReference>
<protein>
    <recommendedName>
        <fullName evidence="4">Carrier domain-containing protein</fullName>
    </recommendedName>
</protein>
<dbReference type="SUPFAM" id="SSF56801">
    <property type="entry name" value="Acetyl-CoA synthetase-like"/>
    <property type="match status" value="1"/>
</dbReference>
<dbReference type="PROSITE" id="PS00455">
    <property type="entry name" value="AMP_BINDING"/>
    <property type="match status" value="1"/>
</dbReference>
<evidence type="ECO:0000256" key="2">
    <source>
        <dbReference type="ARBA" id="ARBA00022553"/>
    </source>
</evidence>
<dbReference type="InterPro" id="IPR036736">
    <property type="entry name" value="ACP-like_sf"/>
</dbReference>
<keyword evidence="6" id="KW-1185">Reference proteome</keyword>
<dbReference type="InterPro" id="IPR013120">
    <property type="entry name" value="FAR_NAD-bd"/>
</dbReference>
<dbReference type="Pfam" id="PF07993">
    <property type="entry name" value="NAD_binding_4"/>
    <property type="match status" value="1"/>
</dbReference>